<proteinExistence type="predicted"/>
<name>A0A2G5CSV8_AQUCA</name>
<keyword evidence="1" id="KW-0472">Membrane</keyword>
<accession>A0A2G5CSV8</accession>
<dbReference type="FunCoup" id="A0A2G5CSV8">
    <property type="interactions" value="112"/>
</dbReference>
<dbReference type="Proteomes" id="UP000230069">
    <property type="component" value="Unassembled WGS sequence"/>
</dbReference>
<keyword evidence="1" id="KW-1133">Transmembrane helix</keyword>
<reference evidence="2 3" key="1">
    <citation type="submission" date="2017-09" db="EMBL/GenBank/DDBJ databases">
        <title>WGS assembly of Aquilegia coerulea Goldsmith.</title>
        <authorList>
            <person name="Hodges S."/>
            <person name="Kramer E."/>
            <person name="Nordborg M."/>
            <person name="Tomkins J."/>
            <person name="Borevitz J."/>
            <person name="Derieg N."/>
            <person name="Yan J."/>
            <person name="Mihaltcheva S."/>
            <person name="Hayes R.D."/>
            <person name="Rokhsar D."/>
        </authorList>
    </citation>
    <scope>NUCLEOTIDE SEQUENCE [LARGE SCALE GENOMIC DNA]</scope>
    <source>
        <strain evidence="3">cv. Goldsmith</strain>
    </source>
</reference>
<dbReference type="PANTHER" id="PTHR37746">
    <property type="entry name" value="TRANSMEMBRANE PROTEIN"/>
    <property type="match status" value="1"/>
</dbReference>
<evidence type="ECO:0000256" key="1">
    <source>
        <dbReference type="SAM" id="Phobius"/>
    </source>
</evidence>
<keyword evidence="1" id="KW-0812">Transmembrane</keyword>
<dbReference type="InParanoid" id="A0A2G5CSV8"/>
<dbReference type="EMBL" id="KZ305055">
    <property type="protein sequence ID" value="PIA34363.1"/>
    <property type="molecule type" value="Genomic_DNA"/>
</dbReference>
<sequence>MKKHQMTSTFLRNIFIETIDFFIETINFISSMSSDPLFSILITSYTLILLYFPCIFLNLLFSPILISTALLLSTLLRLGSNQTNPQQQQHKDQQEEQEELLIEASATIEALQWISTSELNVTETGYCSKTIFNESIIEWNRNVRAPLEVIHEEYEGEEHDEREDIKGNEGLGMDEIVSLSLYYPESDTGSSSSSDGDFPAMERWDSPENICFRWDQEEDDYKDGGLIEIPLDGKRCFDYHVEEENMIEIDIGAPVGM</sequence>
<evidence type="ECO:0000313" key="3">
    <source>
        <dbReference type="Proteomes" id="UP000230069"/>
    </source>
</evidence>
<gene>
    <name evidence="2" type="ORF">AQUCO_03800161v1</name>
</gene>
<keyword evidence="3" id="KW-1185">Reference proteome</keyword>
<feature type="transmembrane region" description="Helical" evidence="1">
    <location>
        <begin position="48"/>
        <end position="72"/>
    </location>
</feature>
<dbReference type="PANTHER" id="PTHR37746:SF1">
    <property type="entry name" value="TRANSMEMBRANE PROTEIN"/>
    <property type="match status" value="1"/>
</dbReference>
<dbReference type="AlphaFoldDB" id="A0A2G5CSV8"/>
<protein>
    <submittedName>
        <fullName evidence="2">Uncharacterized protein</fullName>
    </submittedName>
</protein>
<organism evidence="2 3">
    <name type="scientific">Aquilegia coerulea</name>
    <name type="common">Rocky mountain columbine</name>
    <dbReference type="NCBI Taxonomy" id="218851"/>
    <lineage>
        <taxon>Eukaryota</taxon>
        <taxon>Viridiplantae</taxon>
        <taxon>Streptophyta</taxon>
        <taxon>Embryophyta</taxon>
        <taxon>Tracheophyta</taxon>
        <taxon>Spermatophyta</taxon>
        <taxon>Magnoliopsida</taxon>
        <taxon>Ranunculales</taxon>
        <taxon>Ranunculaceae</taxon>
        <taxon>Thalictroideae</taxon>
        <taxon>Aquilegia</taxon>
    </lineage>
</organism>
<dbReference type="OrthoDB" id="1939257at2759"/>
<evidence type="ECO:0000313" key="2">
    <source>
        <dbReference type="EMBL" id="PIA34363.1"/>
    </source>
</evidence>